<keyword evidence="7" id="KW-0482">Metalloprotease</keyword>
<evidence type="ECO:0000313" key="9">
    <source>
        <dbReference type="Proteomes" id="UP000488295"/>
    </source>
</evidence>
<dbReference type="SUPFAM" id="SSF55486">
    <property type="entry name" value="Metalloproteases ('zincins'), catalytic domain"/>
    <property type="match status" value="1"/>
</dbReference>
<sequence length="51" mass="5580">MDISNNDELGHAIGLQHTNTASVMYPAGSYYSIQEQDINAARDLYKSAYAA</sequence>
<keyword evidence="2" id="KW-0479">Metal-binding</keyword>
<evidence type="ECO:0000256" key="1">
    <source>
        <dbReference type="ARBA" id="ARBA00022670"/>
    </source>
</evidence>
<evidence type="ECO:0000259" key="5">
    <source>
        <dbReference type="Pfam" id="PF00413"/>
    </source>
</evidence>
<dbReference type="RefSeq" id="WP_127836089.1">
    <property type="nucleotide sequence ID" value="NZ_CP032680.1"/>
</dbReference>
<dbReference type="EMBL" id="CP032680">
    <property type="protein sequence ID" value="AZZ67611.1"/>
    <property type="molecule type" value="Genomic_DNA"/>
</dbReference>
<dbReference type="EMBL" id="WKKC01000016">
    <property type="protein sequence ID" value="MTE03434.1"/>
    <property type="molecule type" value="Genomic_DNA"/>
</dbReference>
<dbReference type="Gene3D" id="3.40.390.10">
    <property type="entry name" value="Collagenase (Catalytic Domain)"/>
    <property type="match status" value="1"/>
</dbReference>
<accession>A0A9X8VRG4</accession>
<evidence type="ECO:0000256" key="2">
    <source>
        <dbReference type="ARBA" id="ARBA00022723"/>
    </source>
</evidence>
<keyword evidence="3" id="KW-0378">Hydrolase</keyword>
<dbReference type="InterPro" id="IPR001818">
    <property type="entry name" value="Pept_M10_metallopeptidase"/>
</dbReference>
<dbReference type="AlphaFoldDB" id="A0A9X8VRG4"/>
<evidence type="ECO:0000313" key="6">
    <source>
        <dbReference type="EMBL" id="AZZ67611.1"/>
    </source>
</evidence>
<protein>
    <submittedName>
        <fullName evidence="7">Matrixin family metalloprotease</fullName>
    </submittedName>
</protein>
<feature type="domain" description="Peptidase M10 metallopeptidase" evidence="5">
    <location>
        <begin position="8"/>
        <end position="45"/>
    </location>
</feature>
<dbReference type="GO" id="GO:0031012">
    <property type="term" value="C:extracellular matrix"/>
    <property type="evidence" value="ECO:0007669"/>
    <property type="project" value="InterPro"/>
</dbReference>
<evidence type="ECO:0000313" key="7">
    <source>
        <dbReference type="EMBL" id="MTE03434.1"/>
    </source>
</evidence>
<reference evidence="6 8" key="1">
    <citation type="submission" date="2018-10" db="EMBL/GenBank/DDBJ databases">
        <title>Complete genome sequencing of Lactobacillus johnsonii ZLJ010.</title>
        <authorList>
            <person name="Zhang W."/>
            <person name="Ji H."/>
            <person name="Wang J."/>
            <person name="Zhang D."/>
            <person name="Liu H."/>
            <person name="Wang S."/>
            <person name="Wang Y."/>
        </authorList>
    </citation>
    <scope>NUCLEOTIDE SEQUENCE [LARGE SCALE GENOMIC DNA]</scope>
    <source>
        <strain evidence="6 8">ZLJ010</strain>
    </source>
</reference>
<dbReference type="GO" id="GO:0008270">
    <property type="term" value="F:zinc ion binding"/>
    <property type="evidence" value="ECO:0007669"/>
    <property type="project" value="InterPro"/>
</dbReference>
<dbReference type="Pfam" id="PF00413">
    <property type="entry name" value="Peptidase_M10"/>
    <property type="match status" value="1"/>
</dbReference>
<dbReference type="OrthoDB" id="2148705at2"/>
<gene>
    <name evidence="6" type="ORF">D7321_05715</name>
    <name evidence="7" type="ORF">GJU95_06580</name>
</gene>
<organism evidence="7 9">
    <name type="scientific">Lactobacillus johnsonii</name>
    <dbReference type="NCBI Taxonomy" id="33959"/>
    <lineage>
        <taxon>Bacteria</taxon>
        <taxon>Bacillati</taxon>
        <taxon>Bacillota</taxon>
        <taxon>Bacilli</taxon>
        <taxon>Lactobacillales</taxon>
        <taxon>Lactobacillaceae</taxon>
        <taxon>Lactobacillus</taxon>
    </lineage>
</organism>
<evidence type="ECO:0000256" key="4">
    <source>
        <dbReference type="ARBA" id="ARBA00022833"/>
    </source>
</evidence>
<keyword evidence="1" id="KW-0645">Protease</keyword>
<evidence type="ECO:0000256" key="3">
    <source>
        <dbReference type="ARBA" id="ARBA00022801"/>
    </source>
</evidence>
<reference evidence="7 9" key="2">
    <citation type="submission" date="2019-11" db="EMBL/GenBank/DDBJ databases">
        <title>Gastrointestinal microbiota of Peromyscus leucopus.</title>
        <authorList>
            <person name="Milovic A."/>
            <person name="Bassam K."/>
            <person name="Barbour A.G."/>
        </authorList>
    </citation>
    <scope>NUCLEOTIDE SEQUENCE [LARGE SCALE GENOMIC DNA]</scope>
    <source>
        <strain evidence="7 9">LL8</strain>
    </source>
</reference>
<dbReference type="Proteomes" id="UP000283758">
    <property type="component" value="Chromosome"/>
</dbReference>
<dbReference type="InterPro" id="IPR024079">
    <property type="entry name" value="MetalloPept_cat_dom_sf"/>
</dbReference>
<proteinExistence type="predicted"/>
<dbReference type="Proteomes" id="UP000488295">
    <property type="component" value="Unassembled WGS sequence"/>
</dbReference>
<evidence type="ECO:0000313" key="8">
    <source>
        <dbReference type="Proteomes" id="UP000283758"/>
    </source>
</evidence>
<name>A0A9X8VRG4_LACJH</name>
<keyword evidence="4" id="KW-0862">Zinc</keyword>
<dbReference type="GO" id="GO:0004222">
    <property type="term" value="F:metalloendopeptidase activity"/>
    <property type="evidence" value="ECO:0007669"/>
    <property type="project" value="InterPro"/>
</dbReference>
<dbReference type="GO" id="GO:0006508">
    <property type="term" value="P:proteolysis"/>
    <property type="evidence" value="ECO:0007669"/>
    <property type="project" value="UniProtKB-KW"/>
</dbReference>